<evidence type="ECO:0000313" key="2">
    <source>
        <dbReference type="Proteomes" id="UP000828941"/>
    </source>
</evidence>
<evidence type="ECO:0000313" key="1">
    <source>
        <dbReference type="EMBL" id="KAI4346822.1"/>
    </source>
</evidence>
<sequence>MSAPLVYSSRYSQTKLSSALPQEDFNFQSPIAAEKRKEGLTRDVGTQSTPPCLSSSSSLSPASTPPIKERSIKIDGDSPSSNTKTKSEEEEVEVRDKEREETKETEMEKEECMEKEEQVFRERQGGCFSWMRKKRQREKEKERKNNIFFTHFTGC</sequence>
<gene>
    <name evidence="1" type="ORF">L6164_007688</name>
</gene>
<proteinExistence type="predicted"/>
<protein>
    <submittedName>
        <fullName evidence="1">Uncharacterized protein</fullName>
    </submittedName>
</protein>
<dbReference type="Proteomes" id="UP000828941">
    <property type="component" value="Chromosome 4"/>
</dbReference>
<comment type="caution">
    <text evidence="1">The sequence shown here is derived from an EMBL/GenBank/DDBJ whole genome shotgun (WGS) entry which is preliminary data.</text>
</comment>
<reference evidence="1 2" key="1">
    <citation type="journal article" date="2022" name="DNA Res.">
        <title>Chromosomal-level genome assembly of the orchid tree Bauhinia variegata (Leguminosae; Cercidoideae) supports the allotetraploid origin hypothesis of Bauhinia.</title>
        <authorList>
            <person name="Zhong Y."/>
            <person name="Chen Y."/>
            <person name="Zheng D."/>
            <person name="Pang J."/>
            <person name="Liu Y."/>
            <person name="Luo S."/>
            <person name="Meng S."/>
            <person name="Qian L."/>
            <person name="Wei D."/>
            <person name="Dai S."/>
            <person name="Zhou R."/>
        </authorList>
    </citation>
    <scope>NUCLEOTIDE SEQUENCE [LARGE SCALE GENOMIC DNA]</scope>
    <source>
        <strain evidence="1">BV-YZ2020</strain>
    </source>
</reference>
<name>A0ACB9PEA9_BAUVA</name>
<dbReference type="EMBL" id="CM039429">
    <property type="protein sequence ID" value="KAI4346822.1"/>
    <property type="molecule type" value="Genomic_DNA"/>
</dbReference>
<organism evidence="1 2">
    <name type="scientific">Bauhinia variegata</name>
    <name type="common">Purple orchid tree</name>
    <name type="synonym">Phanera variegata</name>
    <dbReference type="NCBI Taxonomy" id="167791"/>
    <lineage>
        <taxon>Eukaryota</taxon>
        <taxon>Viridiplantae</taxon>
        <taxon>Streptophyta</taxon>
        <taxon>Embryophyta</taxon>
        <taxon>Tracheophyta</taxon>
        <taxon>Spermatophyta</taxon>
        <taxon>Magnoliopsida</taxon>
        <taxon>eudicotyledons</taxon>
        <taxon>Gunneridae</taxon>
        <taxon>Pentapetalae</taxon>
        <taxon>rosids</taxon>
        <taxon>fabids</taxon>
        <taxon>Fabales</taxon>
        <taxon>Fabaceae</taxon>
        <taxon>Cercidoideae</taxon>
        <taxon>Cercideae</taxon>
        <taxon>Bauhiniinae</taxon>
        <taxon>Bauhinia</taxon>
    </lineage>
</organism>
<keyword evidence="2" id="KW-1185">Reference proteome</keyword>
<accession>A0ACB9PEA9</accession>